<dbReference type="SUPFAM" id="SSF50156">
    <property type="entry name" value="PDZ domain-like"/>
    <property type="match status" value="1"/>
</dbReference>
<reference evidence="2" key="2">
    <citation type="journal article" date="2021" name="PeerJ">
        <title>Extensive microbial diversity within the chicken gut microbiome revealed by metagenomics and culture.</title>
        <authorList>
            <person name="Gilroy R."/>
            <person name="Ravi A."/>
            <person name="Getino M."/>
            <person name="Pursley I."/>
            <person name="Horton D.L."/>
            <person name="Alikhan N.F."/>
            <person name="Baker D."/>
            <person name="Gharbi K."/>
            <person name="Hall N."/>
            <person name="Watson M."/>
            <person name="Adriaenssens E.M."/>
            <person name="Foster-Nyarko E."/>
            <person name="Jarju S."/>
            <person name="Secka A."/>
            <person name="Antonio M."/>
            <person name="Oren A."/>
            <person name="Chaudhuri R.R."/>
            <person name="La Ragione R."/>
            <person name="Hildebrand F."/>
            <person name="Pallen M.J."/>
        </authorList>
    </citation>
    <scope>NUCLEOTIDE SEQUENCE</scope>
    <source>
        <strain evidence="2">ChiSxjej1B13-7041</strain>
    </source>
</reference>
<dbReference type="AlphaFoldDB" id="A0A9D1EJR3"/>
<evidence type="ECO:0000313" key="3">
    <source>
        <dbReference type="Proteomes" id="UP000886841"/>
    </source>
</evidence>
<evidence type="ECO:0000259" key="1">
    <source>
        <dbReference type="PROSITE" id="PS51494"/>
    </source>
</evidence>
<evidence type="ECO:0000313" key="2">
    <source>
        <dbReference type="EMBL" id="HIR93091.1"/>
    </source>
</evidence>
<dbReference type="PROSITE" id="PS51494">
    <property type="entry name" value="SPOIVB"/>
    <property type="match status" value="1"/>
</dbReference>
<dbReference type="GO" id="GO:0016787">
    <property type="term" value="F:hydrolase activity"/>
    <property type="evidence" value="ECO:0007669"/>
    <property type="project" value="UniProtKB-KW"/>
</dbReference>
<dbReference type="Gene3D" id="2.30.42.10">
    <property type="match status" value="1"/>
</dbReference>
<dbReference type="Proteomes" id="UP000886841">
    <property type="component" value="Unassembled WGS sequence"/>
</dbReference>
<dbReference type="NCBIfam" id="TIGR02860">
    <property type="entry name" value="spore_IV_B"/>
    <property type="match status" value="1"/>
</dbReference>
<keyword evidence="2" id="KW-0378">Hydrolase</keyword>
<dbReference type="Pfam" id="PF05580">
    <property type="entry name" value="Peptidase_S55"/>
    <property type="match status" value="1"/>
</dbReference>
<accession>A0A9D1EJR3</accession>
<dbReference type="SUPFAM" id="SSF50494">
    <property type="entry name" value="Trypsin-like serine proteases"/>
    <property type="match status" value="1"/>
</dbReference>
<dbReference type="InterPro" id="IPR008763">
    <property type="entry name" value="Peptidase_S55"/>
</dbReference>
<comment type="caution">
    <text evidence="2">The sequence shown here is derived from an EMBL/GenBank/DDBJ whole genome shotgun (WGS) entry which is preliminary data.</text>
</comment>
<gene>
    <name evidence="2" type="primary">spoIVB</name>
    <name evidence="2" type="ORF">IAB98_06705</name>
</gene>
<dbReference type="InterPro" id="IPR014219">
    <property type="entry name" value="SpoIVB"/>
</dbReference>
<proteinExistence type="predicted"/>
<feature type="domain" description="Peptidase S55" evidence="1">
    <location>
        <begin position="176"/>
        <end position="398"/>
    </location>
</feature>
<dbReference type="EMBL" id="DVHU01000060">
    <property type="protein sequence ID" value="HIR93091.1"/>
    <property type="molecule type" value="Genomic_DNA"/>
</dbReference>
<dbReference type="EC" id="3.4.21.116" evidence="2"/>
<sequence length="398" mass="43264">MTGKQIFRRTLKLLPALALAAALFWGYGELRDSIPNQLYVFSGEENPLEELRENPLVSWDDAVTAAGGDAYTVSCSLCGVLPLKTVKVQQIPREQVMVSGEHIGIYMETSGVLIIDSGQLQGADGLACEPAAHIVQSGDYIMKVNGETLDNKKDLMEQVADSQGEPMELQVLRREELITLSLTPVKTQDGSYKLGIWVRDNIQGIGTLTFVRQDGSFGALGHGISDTDTGELLHLSQGELYQADLLSISKGQEGNPGELRGSITYADSRRLGTIDSNLENGIYGQLEAQEGIPLKPYDIALKQDVTTGPVTILCDVEGEVGEYQAEITEIDWNKQDTNKSFTIRITDPRLLDITGGIVQGMSGSPVLQNGCLVGAVTHVFIRDSAQGYGIFIENMLRQ</sequence>
<name>A0A9D1EJR3_9FIRM</name>
<organism evidence="2 3">
    <name type="scientific">Candidatus Egerieimonas intestinavium</name>
    <dbReference type="NCBI Taxonomy" id="2840777"/>
    <lineage>
        <taxon>Bacteria</taxon>
        <taxon>Bacillati</taxon>
        <taxon>Bacillota</taxon>
        <taxon>Clostridia</taxon>
        <taxon>Lachnospirales</taxon>
        <taxon>Lachnospiraceae</taxon>
        <taxon>Lachnospiraceae incertae sedis</taxon>
        <taxon>Candidatus Egerieimonas</taxon>
    </lineage>
</organism>
<dbReference type="InterPro" id="IPR009003">
    <property type="entry name" value="Peptidase_S1_PA"/>
</dbReference>
<protein>
    <submittedName>
        <fullName evidence="2">SpoIVB peptidase</fullName>
        <ecNumber evidence="2">3.4.21.116</ecNumber>
    </submittedName>
</protein>
<dbReference type="InterPro" id="IPR036034">
    <property type="entry name" value="PDZ_sf"/>
</dbReference>
<reference evidence="2" key="1">
    <citation type="submission" date="2020-10" db="EMBL/GenBank/DDBJ databases">
        <authorList>
            <person name="Gilroy R."/>
        </authorList>
    </citation>
    <scope>NUCLEOTIDE SEQUENCE</scope>
    <source>
        <strain evidence="2">ChiSxjej1B13-7041</strain>
    </source>
</reference>